<dbReference type="PANTHER" id="PTHR42060">
    <property type="entry name" value="NHL REPEAT-CONTAINING PROTEIN-RELATED"/>
    <property type="match status" value="1"/>
</dbReference>
<name>A0AAD4Q521_9EURO</name>
<organism evidence="1 2">
    <name type="scientific">Talaromyces proteolyticus</name>
    <dbReference type="NCBI Taxonomy" id="1131652"/>
    <lineage>
        <taxon>Eukaryota</taxon>
        <taxon>Fungi</taxon>
        <taxon>Dikarya</taxon>
        <taxon>Ascomycota</taxon>
        <taxon>Pezizomycotina</taxon>
        <taxon>Eurotiomycetes</taxon>
        <taxon>Eurotiomycetidae</taxon>
        <taxon>Eurotiales</taxon>
        <taxon>Trichocomaceae</taxon>
        <taxon>Talaromyces</taxon>
        <taxon>Talaromyces sect. Bacilispori</taxon>
    </lineage>
</organism>
<dbReference type="InterPro" id="IPR052998">
    <property type="entry name" value="Hetero-Diels-Alderase-like"/>
</dbReference>
<gene>
    <name evidence="1" type="ORF">BGW36DRAFT_355122</name>
</gene>
<dbReference type="PANTHER" id="PTHR42060:SF1">
    <property type="entry name" value="NHL REPEAT-CONTAINING PROTEIN"/>
    <property type="match status" value="1"/>
</dbReference>
<evidence type="ECO:0000313" key="1">
    <source>
        <dbReference type="EMBL" id="KAH8703714.1"/>
    </source>
</evidence>
<dbReference type="Gene3D" id="2.120.10.30">
    <property type="entry name" value="TolB, C-terminal domain"/>
    <property type="match status" value="1"/>
</dbReference>
<dbReference type="InterPro" id="IPR011042">
    <property type="entry name" value="6-blade_b-propeller_TolB-like"/>
</dbReference>
<dbReference type="AlphaFoldDB" id="A0AAD4Q521"/>
<sequence length="322" mass="36136">MEQTTATEIATFPPRYLLENIVVRHDGSIIITAYNQRELYYLPNPGQSEVKPRLMYTFKDYPTGIVEATPDVFYISTVSIMRGKLEGNPARLYKLDMRNFTGDLPEPVLALTFPPEALGLNGSCALSPSVLLLADSWAGLIWRVDVPEIDSTPPSVQVWYKHDMMGRGKNPRTIDVPGINGVKYHSRLYQVYFTNTAQTIFGRVQVDPATLGPLGDPVEVTDRWMWADDFIIDERANVAYVTTHRQNSIEKIHLKTGVRQNCIGNPLTLKLLGPTAGAWSHQSKDYGRVAYFLTDGGHMNPYEGVFRDAKVLRVEFPSEIAA</sequence>
<comment type="caution">
    <text evidence="1">The sequence shown here is derived from an EMBL/GenBank/DDBJ whole genome shotgun (WGS) entry which is preliminary data.</text>
</comment>
<evidence type="ECO:0000313" key="2">
    <source>
        <dbReference type="Proteomes" id="UP001201262"/>
    </source>
</evidence>
<dbReference type="SUPFAM" id="SSF63829">
    <property type="entry name" value="Calcium-dependent phosphotriesterase"/>
    <property type="match status" value="1"/>
</dbReference>
<accession>A0AAD4Q521</accession>
<dbReference type="EMBL" id="JAJTJA010000002">
    <property type="protein sequence ID" value="KAH8703714.1"/>
    <property type="molecule type" value="Genomic_DNA"/>
</dbReference>
<proteinExistence type="predicted"/>
<protein>
    <recommendedName>
        <fullName evidence="3">SMP-30/Gluconolactonase/LRE-like region domain-containing protein</fullName>
    </recommendedName>
</protein>
<reference evidence="1" key="1">
    <citation type="submission" date="2021-12" db="EMBL/GenBank/DDBJ databases">
        <title>Convergent genome expansion in fungi linked to evolution of root-endophyte symbiosis.</title>
        <authorList>
            <consortium name="DOE Joint Genome Institute"/>
            <person name="Ke Y.-H."/>
            <person name="Bonito G."/>
            <person name="Liao H.-L."/>
            <person name="Looney B."/>
            <person name="Rojas-Flechas A."/>
            <person name="Nash J."/>
            <person name="Hameed K."/>
            <person name="Schadt C."/>
            <person name="Martin F."/>
            <person name="Crous P.W."/>
            <person name="Miettinen O."/>
            <person name="Magnuson J.K."/>
            <person name="Labbe J."/>
            <person name="Jacobson D."/>
            <person name="Doktycz M.J."/>
            <person name="Veneault-Fourrey C."/>
            <person name="Kuo A."/>
            <person name="Mondo S."/>
            <person name="Calhoun S."/>
            <person name="Riley R."/>
            <person name="Ohm R."/>
            <person name="LaButti K."/>
            <person name="Andreopoulos B."/>
            <person name="Pangilinan J."/>
            <person name="Nolan M."/>
            <person name="Tritt A."/>
            <person name="Clum A."/>
            <person name="Lipzen A."/>
            <person name="Daum C."/>
            <person name="Barry K."/>
            <person name="Grigoriev I.V."/>
            <person name="Vilgalys R."/>
        </authorList>
    </citation>
    <scope>NUCLEOTIDE SEQUENCE</scope>
    <source>
        <strain evidence="1">PMI_201</strain>
    </source>
</reference>
<dbReference type="RefSeq" id="XP_046076732.1">
    <property type="nucleotide sequence ID" value="XM_046213609.1"/>
</dbReference>
<dbReference type="Proteomes" id="UP001201262">
    <property type="component" value="Unassembled WGS sequence"/>
</dbReference>
<keyword evidence="2" id="KW-1185">Reference proteome</keyword>
<evidence type="ECO:0008006" key="3">
    <source>
        <dbReference type="Google" id="ProtNLM"/>
    </source>
</evidence>
<dbReference type="GeneID" id="70243896"/>